<dbReference type="GO" id="GO:0005886">
    <property type="term" value="C:plasma membrane"/>
    <property type="evidence" value="ECO:0007669"/>
    <property type="project" value="TreeGrafter"/>
</dbReference>
<gene>
    <name evidence="2" type="ORF">SAMN05444169_4943</name>
</gene>
<evidence type="ECO:0000256" key="1">
    <source>
        <dbReference type="SAM" id="Phobius"/>
    </source>
</evidence>
<feature type="transmembrane region" description="Helical" evidence="1">
    <location>
        <begin position="136"/>
        <end position="153"/>
    </location>
</feature>
<dbReference type="Proteomes" id="UP000190675">
    <property type="component" value="Chromosome I"/>
</dbReference>
<keyword evidence="1" id="KW-0472">Membrane</keyword>
<dbReference type="InterPro" id="IPR007339">
    <property type="entry name" value="RclC-like"/>
</dbReference>
<name>A0A1M5P060_9BRAD</name>
<dbReference type="GO" id="GO:1901530">
    <property type="term" value="P:response to hypochlorite"/>
    <property type="evidence" value="ECO:0007669"/>
    <property type="project" value="TreeGrafter"/>
</dbReference>
<keyword evidence="1" id="KW-1133">Transmembrane helix</keyword>
<proteinExistence type="predicted"/>
<dbReference type="PANTHER" id="PTHR40106">
    <property type="entry name" value="INNER MEMBRANE PROTEIN RCLC"/>
    <property type="match status" value="1"/>
</dbReference>
<dbReference type="AlphaFoldDB" id="A0A1M5P060"/>
<protein>
    <submittedName>
        <fullName evidence="2">Uncharacterized membrane protein YkgB</fullName>
    </submittedName>
</protein>
<dbReference type="InterPro" id="IPR016865">
    <property type="entry name" value="RclC"/>
</dbReference>
<reference evidence="2 3" key="1">
    <citation type="submission" date="2016-11" db="EMBL/GenBank/DDBJ databases">
        <authorList>
            <person name="Jaros S."/>
            <person name="Januszkiewicz K."/>
            <person name="Wedrychowicz H."/>
        </authorList>
    </citation>
    <scope>NUCLEOTIDE SEQUENCE [LARGE SCALE GENOMIC DNA]</scope>
    <source>
        <strain evidence="2 3">GAS242</strain>
    </source>
</reference>
<feature type="transmembrane region" description="Helical" evidence="1">
    <location>
        <begin position="22"/>
        <end position="40"/>
    </location>
</feature>
<accession>A0A1M5P060</accession>
<feature type="transmembrane region" description="Helical" evidence="1">
    <location>
        <begin position="74"/>
        <end position="92"/>
    </location>
</feature>
<dbReference type="PANTHER" id="PTHR40106:SF1">
    <property type="entry name" value="INNER MEMBRANE PROTEIN RCLC"/>
    <property type="match status" value="1"/>
</dbReference>
<dbReference type="PIRSF" id="PIRSF028065">
    <property type="entry name" value="UCP028065"/>
    <property type="match status" value="1"/>
</dbReference>
<evidence type="ECO:0000313" key="3">
    <source>
        <dbReference type="Proteomes" id="UP000190675"/>
    </source>
</evidence>
<organism evidence="2 3">
    <name type="scientific">Bradyrhizobium erythrophlei</name>
    <dbReference type="NCBI Taxonomy" id="1437360"/>
    <lineage>
        <taxon>Bacteria</taxon>
        <taxon>Pseudomonadati</taxon>
        <taxon>Pseudomonadota</taxon>
        <taxon>Alphaproteobacteria</taxon>
        <taxon>Hyphomicrobiales</taxon>
        <taxon>Nitrobacteraceae</taxon>
        <taxon>Bradyrhizobium</taxon>
    </lineage>
</organism>
<dbReference type="Pfam" id="PF04224">
    <property type="entry name" value="DUF417"/>
    <property type="match status" value="1"/>
</dbReference>
<keyword evidence="1" id="KW-0812">Transmembrane</keyword>
<dbReference type="EMBL" id="LT670818">
    <property type="protein sequence ID" value="SHG95138.1"/>
    <property type="molecule type" value="Genomic_DNA"/>
</dbReference>
<feature type="transmembrane region" description="Helical" evidence="1">
    <location>
        <begin position="99"/>
        <end position="116"/>
    </location>
</feature>
<sequence length="163" mass="18477">MNTELNSFVGKLRQSSLLMTDLDYHVVRAAMIIMYFFFGYQKWWPYEAERPVPFIGNSPLISWLYLVFSHQQASWLLGVSEWTFGALLLAGFWDKRLGILGAAGSTVIFIVTVSTIPFTPDGWDPVAGFPAMTGNVPFLMKDIVLLAASLYLLKQDLFRVTQR</sequence>
<dbReference type="RefSeq" id="WP_244567556.1">
    <property type="nucleotide sequence ID" value="NZ_LT670818.1"/>
</dbReference>
<evidence type="ECO:0000313" key="2">
    <source>
        <dbReference type="EMBL" id="SHG95138.1"/>
    </source>
</evidence>